<proteinExistence type="predicted"/>
<accession>A0A317T854</accession>
<sequence>MGKAGVNNMTRKNIQDKVYSSQAFKIYKIANDKLKEKYYFSHDLNCNDNNKKIDPDSLFCHSAQALKIKQISDELSALNYDLHILLVGTSLQPLMLSVSAINSEQILLLYASDGTEQKKDDLTDYIRAFKSTKVISKSINSSEPNTVFSTIKDFIEKDEWRCKKICIDITGGKKSMVGGGFLASSILDIDTYYIDFEEYRNGKPVIVTEFINRLDNPYKIYTVKEDHLIKNLWDKGNYSTVKDLVTSLIEESLTKDIAKRYSLEEKYKKYDEISKAAACYDAWVRFDYQGANKSLFADYDEYHDGILDELDKCSMVFMEGKCCKKENAKIALMLAVDRYKRGADAKRFEEWNRAALCYMQAAEALLRFSYSESEDEPLRSGKYEFFSSNLLSKLFGLKINNETQEIQTCHRAKQSLFYNCDLYRRLKESVINKRNELSHYECISHDGKNNVMEPMIDEMGSVVKSFLEMFAKIYVIEENFVDLFCKQVAFVQLDYSLQFIKMD</sequence>
<protein>
    <recommendedName>
        <fullName evidence="3">TIGR02710 family CRISPR-associated protein</fullName>
    </recommendedName>
</protein>
<dbReference type="EMBL" id="PDNZ01000002">
    <property type="protein sequence ID" value="PWW82842.1"/>
    <property type="molecule type" value="Genomic_DNA"/>
</dbReference>
<keyword evidence="2" id="KW-1185">Reference proteome</keyword>
<dbReference type="AlphaFoldDB" id="A0A317T854"/>
<dbReference type="Proteomes" id="UP000246278">
    <property type="component" value="Unassembled WGS sequence"/>
</dbReference>
<evidence type="ECO:0008006" key="3">
    <source>
        <dbReference type="Google" id="ProtNLM"/>
    </source>
</evidence>
<evidence type="ECO:0000313" key="2">
    <source>
        <dbReference type="Proteomes" id="UP000246278"/>
    </source>
</evidence>
<dbReference type="Gene3D" id="3.40.50.10770">
    <property type="entry name" value="Hypothetical protein VC1899 like domain (Restriction endonuclease-like)"/>
    <property type="match status" value="1"/>
</dbReference>
<evidence type="ECO:0000313" key="1">
    <source>
        <dbReference type="EMBL" id="PWW82842.1"/>
    </source>
</evidence>
<gene>
    <name evidence="1" type="ORF">CR164_03635</name>
</gene>
<organism evidence="1 2">
    <name type="scientific">Prosthecochloris marina</name>
    <dbReference type="NCBI Taxonomy" id="2017681"/>
    <lineage>
        <taxon>Bacteria</taxon>
        <taxon>Pseudomonadati</taxon>
        <taxon>Chlorobiota</taxon>
        <taxon>Chlorobiia</taxon>
        <taxon>Chlorobiales</taxon>
        <taxon>Chlorobiaceae</taxon>
        <taxon>Prosthecochloris</taxon>
    </lineage>
</organism>
<dbReference type="OrthoDB" id="597817at2"/>
<dbReference type="SUPFAM" id="SSF52980">
    <property type="entry name" value="Restriction endonuclease-like"/>
    <property type="match status" value="1"/>
</dbReference>
<name>A0A317T854_9CHLB</name>
<comment type="caution">
    <text evidence="1">The sequence shown here is derived from an EMBL/GenBank/DDBJ whole genome shotgun (WGS) entry which is preliminary data.</text>
</comment>
<dbReference type="InterPro" id="IPR011335">
    <property type="entry name" value="Restrct_endonuc-II-like"/>
</dbReference>
<reference evidence="2" key="1">
    <citation type="submission" date="2017-10" db="EMBL/GenBank/DDBJ databases">
        <authorList>
            <person name="Gaisin V.A."/>
            <person name="Rysina M.S."/>
            <person name="Grouzdev D.S."/>
        </authorList>
    </citation>
    <scope>NUCLEOTIDE SEQUENCE [LARGE SCALE GENOMIC DNA]</scope>
    <source>
        <strain evidence="2">V1</strain>
    </source>
</reference>